<comment type="caution">
    <text evidence="1">The sequence shown here is derived from an EMBL/GenBank/DDBJ whole genome shotgun (WGS) entry which is preliminary data.</text>
</comment>
<reference evidence="1 2" key="1">
    <citation type="journal article" date="2022" name="DNA Res.">
        <title>Chromosomal-level genome assembly of the orchid tree Bauhinia variegata (Leguminosae; Cercidoideae) supports the allotetraploid origin hypothesis of Bauhinia.</title>
        <authorList>
            <person name="Zhong Y."/>
            <person name="Chen Y."/>
            <person name="Zheng D."/>
            <person name="Pang J."/>
            <person name="Liu Y."/>
            <person name="Luo S."/>
            <person name="Meng S."/>
            <person name="Qian L."/>
            <person name="Wei D."/>
            <person name="Dai S."/>
            <person name="Zhou R."/>
        </authorList>
    </citation>
    <scope>NUCLEOTIDE SEQUENCE [LARGE SCALE GENOMIC DNA]</scope>
    <source>
        <strain evidence="1">BV-YZ2020</strain>
    </source>
</reference>
<dbReference type="Proteomes" id="UP000828941">
    <property type="component" value="Chromosome 7"/>
</dbReference>
<accession>A0ACB9NBY1</accession>
<keyword evidence="2" id="KW-1185">Reference proteome</keyword>
<gene>
    <name evidence="1" type="ORF">L6164_018254</name>
</gene>
<organism evidence="1 2">
    <name type="scientific">Bauhinia variegata</name>
    <name type="common">Purple orchid tree</name>
    <name type="synonym">Phanera variegata</name>
    <dbReference type="NCBI Taxonomy" id="167791"/>
    <lineage>
        <taxon>Eukaryota</taxon>
        <taxon>Viridiplantae</taxon>
        <taxon>Streptophyta</taxon>
        <taxon>Embryophyta</taxon>
        <taxon>Tracheophyta</taxon>
        <taxon>Spermatophyta</taxon>
        <taxon>Magnoliopsida</taxon>
        <taxon>eudicotyledons</taxon>
        <taxon>Gunneridae</taxon>
        <taxon>Pentapetalae</taxon>
        <taxon>rosids</taxon>
        <taxon>fabids</taxon>
        <taxon>Fabales</taxon>
        <taxon>Fabaceae</taxon>
        <taxon>Cercidoideae</taxon>
        <taxon>Cercideae</taxon>
        <taxon>Bauhiniinae</taxon>
        <taxon>Bauhinia</taxon>
    </lineage>
</organism>
<sequence>MDSNATGSEEYLLLKDLRLEIEAQEGTFSLCFWVYIMNSTSFPATIIQQVHNDMSESAPFLLVNDKKRVNLLPVLLLHEEAPDTGNVHSWKEVPHATVDFEFGFMLDVSPDRIRLQINGEVVGERSLSSLLNKESNSCMLKKITLANVGGDGDSVQGFVHNLEVFPHVSSIKDHHSKDPPLKLSIDESSASEIEEESAGAWGIVGGKASCHWNFSLDIVLLDAFGQPVDKENEVFASLLYADTGTPVEDTTDEEAPLLVSHDGIEFAAHERPSKLLQGRASFKLKISQLSSKCDNRLFLIRFYVPKLGNYPFLQTFSHPIRCISRSRSNNAPLSTLVWKRSTSALQQQQLNLSQSLPTGDGSLEHQRSVYEVKTSPLLKQFRLGRDKISVSVNAECNSHARTSNQVDNQLATSLKGRPENIHGVDDSPSDTESTGERNSPSKNIACRRNPISDMTIFKYCLAGLAERSLMHKEISTSASDQEISEFAQQVSHYSECSHHVKQILIAKRLIEEGTKVWKMMSQNNPHIRWENAVYLTEEQFMKVSCGSRSLSHQDLELLRRIAGLAFTISRYWVNAIWNSISPKWIEGFITKEEAEASLRGSRGLQEPGTFIIRFPTSRSWPHPDAGNLIVTYVGNDCNLHHRLLSLDHVYGSYSFGEKGSEVKPLQDMLLAEPELLRLGRIIRSH</sequence>
<evidence type="ECO:0000313" key="1">
    <source>
        <dbReference type="EMBL" id="KAI4333437.1"/>
    </source>
</evidence>
<proteinExistence type="predicted"/>
<protein>
    <submittedName>
        <fullName evidence="1">Uncharacterized protein</fullName>
    </submittedName>
</protein>
<evidence type="ECO:0000313" key="2">
    <source>
        <dbReference type="Proteomes" id="UP000828941"/>
    </source>
</evidence>
<name>A0ACB9NBY1_BAUVA</name>
<dbReference type="EMBL" id="CM039432">
    <property type="protein sequence ID" value="KAI4333437.1"/>
    <property type="molecule type" value="Genomic_DNA"/>
</dbReference>